<name>A0A560IXQ7_9PROT</name>
<dbReference type="EMBL" id="VITT01000003">
    <property type="protein sequence ID" value="TWB63696.1"/>
    <property type="molecule type" value="Genomic_DNA"/>
</dbReference>
<dbReference type="Proteomes" id="UP000318050">
    <property type="component" value="Unassembled WGS sequence"/>
</dbReference>
<accession>A0A560IXQ7</accession>
<gene>
    <name evidence="1" type="ORF">FBZ92_103187</name>
</gene>
<evidence type="ECO:0000313" key="2">
    <source>
        <dbReference type="Proteomes" id="UP000318050"/>
    </source>
</evidence>
<reference evidence="1 2" key="1">
    <citation type="submission" date="2019-06" db="EMBL/GenBank/DDBJ databases">
        <title>Genomic Encyclopedia of Type Strains, Phase IV (KMG-V): Genome sequencing to study the core and pangenomes of soil and plant-associated prokaryotes.</title>
        <authorList>
            <person name="Whitman W."/>
        </authorList>
    </citation>
    <scope>NUCLEOTIDE SEQUENCE [LARGE SCALE GENOMIC DNA]</scope>
    <source>
        <strain evidence="1 2">BR 11140</strain>
    </source>
</reference>
<proteinExistence type="predicted"/>
<organism evidence="1 2">
    <name type="scientific">Nitrospirillum amazonense</name>
    <dbReference type="NCBI Taxonomy" id="28077"/>
    <lineage>
        <taxon>Bacteria</taxon>
        <taxon>Pseudomonadati</taxon>
        <taxon>Pseudomonadota</taxon>
        <taxon>Alphaproteobacteria</taxon>
        <taxon>Rhodospirillales</taxon>
        <taxon>Azospirillaceae</taxon>
        <taxon>Nitrospirillum</taxon>
    </lineage>
</organism>
<protein>
    <submittedName>
        <fullName evidence="1">Uncharacterized protein</fullName>
    </submittedName>
</protein>
<dbReference type="AlphaFoldDB" id="A0A560IXQ7"/>
<sequence length="86" mass="10154">MGRSFKAPRRADIAQWRKVEALWRQGYRFWSCRSHPGAEPLPAMLKEVPSFVRRNPDHPMRLRFARTAARRKRAELVGRCTPNLPR</sequence>
<comment type="caution">
    <text evidence="1">The sequence shown here is derived from an EMBL/GenBank/DDBJ whole genome shotgun (WGS) entry which is preliminary data.</text>
</comment>
<evidence type="ECO:0000313" key="1">
    <source>
        <dbReference type="EMBL" id="TWB63696.1"/>
    </source>
</evidence>